<sequence length="615" mass="65705">MAAAGVGAGAGAAPRAAPARQVHVGRSDGRLYSTQDIMSKGRTAANQIGEPIPEEWDQITDAETQRKMIQWKVVIGNGLSEELAWPKDAQYQLVFPEHYCLRWHSSAGPKRQACVYGHPQDCSEEFLYKHPHEFIPHVLWLLSDSQDHKECPCQPCHVATGRKWPQSLTAKFESKAAALATPAADTKPKKATAATAKSAAARKKSAAAPSASQTPTPEVTHKVLKEPAASKTAKKSAMPKTTASTPASAAAPATATAPAPAPTPTASVQPAATPAAPHPTVNNEPTLFRRGEMVWFQQGPAWRIGVIRQVGAGQVPGYVLTPLAHSVLNLADVPKQQHEMRPFLTFSVPAISIPELQNKTFPQISWEALLKMNAQRPEFIGLEASKMAALEIDGSWSTFNPLTPGPKQPQNKKMYGGVFLGAEMIRLGDAIRHREKSHGIMEVTEITVTAASPVPNPADPANTMPAATYTLSFRGIEYEASLVAEKAALGPQPQGAIFVKDSAFRTAAAKATGAKQKCVWTISSWDTVWAERDVGGRLYVTNELIGVTQGAQAAETALATGVFSEATAYLNNRMQNAASKDFGRKANRRTTVGAAVAPGLPLSFGEGVTEEEGSE</sequence>
<feature type="compositionally biased region" description="Low complexity" evidence="1">
    <location>
        <begin position="11"/>
        <end position="20"/>
    </location>
</feature>
<feature type="domain" description="Cryptic loci regulator 2 C-terminal" evidence="2">
    <location>
        <begin position="415"/>
        <end position="539"/>
    </location>
</feature>
<name>A0A2P5I0Z2_DIAHE</name>
<evidence type="ECO:0008006" key="6">
    <source>
        <dbReference type="Google" id="ProtNLM"/>
    </source>
</evidence>
<feature type="domain" description="Cryptic loci regulator 2 N-terminal" evidence="3">
    <location>
        <begin position="95"/>
        <end position="156"/>
    </location>
</feature>
<comment type="caution">
    <text evidence="4">The sequence shown here is derived from an EMBL/GenBank/DDBJ whole genome shotgun (WGS) entry which is preliminary data.</text>
</comment>
<gene>
    <name evidence="4" type="ORF">DHEL01_v205459</name>
</gene>
<proteinExistence type="predicted"/>
<evidence type="ECO:0000259" key="2">
    <source>
        <dbReference type="Pfam" id="PF10383"/>
    </source>
</evidence>
<accession>A0A2P5I0Z2</accession>
<keyword evidence="5" id="KW-1185">Reference proteome</keyword>
<feature type="compositionally biased region" description="Low complexity" evidence="1">
    <location>
        <begin position="179"/>
        <end position="199"/>
    </location>
</feature>
<dbReference type="OrthoDB" id="2421327at2759"/>
<evidence type="ECO:0000313" key="5">
    <source>
        <dbReference type="Proteomes" id="UP000094444"/>
    </source>
</evidence>
<evidence type="ECO:0000256" key="1">
    <source>
        <dbReference type="SAM" id="MobiDB-lite"/>
    </source>
</evidence>
<dbReference type="GO" id="GO:0031934">
    <property type="term" value="C:mating-type region heterochromatin"/>
    <property type="evidence" value="ECO:0007669"/>
    <property type="project" value="TreeGrafter"/>
</dbReference>
<dbReference type="PANTHER" id="PTHR38046">
    <property type="entry name" value="CRYPTIC LOCI REGULATOR 2"/>
    <property type="match status" value="1"/>
</dbReference>
<dbReference type="GO" id="GO:0033553">
    <property type="term" value="C:rDNA heterochromatin"/>
    <property type="evidence" value="ECO:0007669"/>
    <property type="project" value="TreeGrafter"/>
</dbReference>
<dbReference type="GO" id="GO:0070824">
    <property type="term" value="C:SHREC complex"/>
    <property type="evidence" value="ECO:0007669"/>
    <property type="project" value="InterPro"/>
</dbReference>
<dbReference type="InterPro" id="IPR031915">
    <property type="entry name" value="Clr2_N"/>
</dbReference>
<reference evidence="4" key="1">
    <citation type="submission" date="2017-09" db="EMBL/GenBank/DDBJ databases">
        <title>Polyketide synthases of a Diaporthe helianthi virulent isolate.</title>
        <authorList>
            <person name="Baroncelli R."/>
        </authorList>
    </citation>
    <scope>NUCLEOTIDE SEQUENCE [LARGE SCALE GENOMIC DNA]</scope>
    <source>
        <strain evidence="4">7/96</strain>
    </source>
</reference>
<feature type="compositionally biased region" description="Gly residues" evidence="1">
    <location>
        <begin position="1"/>
        <end position="10"/>
    </location>
</feature>
<protein>
    <recommendedName>
        <fullName evidence="6">Cryptic loci regulator 2 N-terminal domain-containing protein</fullName>
    </recommendedName>
</protein>
<feature type="region of interest" description="Disordered" evidence="1">
    <location>
        <begin position="179"/>
        <end position="284"/>
    </location>
</feature>
<evidence type="ECO:0000259" key="3">
    <source>
        <dbReference type="Pfam" id="PF16761"/>
    </source>
</evidence>
<organism evidence="4 5">
    <name type="scientific">Diaporthe helianthi</name>
    <dbReference type="NCBI Taxonomy" id="158607"/>
    <lineage>
        <taxon>Eukaryota</taxon>
        <taxon>Fungi</taxon>
        <taxon>Dikarya</taxon>
        <taxon>Ascomycota</taxon>
        <taxon>Pezizomycotina</taxon>
        <taxon>Sordariomycetes</taxon>
        <taxon>Sordariomycetidae</taxon>
        <taxon>Diaporthales</taxon>
        <taxon>Diaporthaceae</taxon>
        <taxon>Diaporthe</taxon>
    </lineage>
</organism>
<dbReference type="PANTHER" id="PTHR38046:SF1">
    <property type="entry name" value="CRYPTIC LOCI REGULATOR 2"/>
    <property type="match status" value="1"/>
</dbReference>
<dbReference type="InterPro" id="IPR038986">
    <property type="entry name" value="Clr2"/>
</dbReference>
<dbReference type="Pfam" id="PF16761">
    <property type="entry name" value="Clr2_transil"/>
    <property type="match status" value="1"/>
</dbReference>
<dbReference type="InterPro" id="IPR018839">
    <property type="entry name" value="Tscrpt-silencing_Clr2_C"/>
</dbReference>
<dbReference type="AlphaFoldDB" id="A0A2P5I0Z2"/>
<dbReference type="Pfam" id="PF10383">
    <property type="entry name" value="Clr2"/>
    <property type="match status" value="1"/>
</dbReference>
<feature type="region of interest" description="Disordered" evidence="1">
    <location>
        <begin position="1"/>
        <end position="25"/>
    </location>
</feature>
<feature type="compositionally biased region" description="Low complexity" evidence="1">
    <location>
        <begin position="236"/>
        <end position="280"/>
    </location>
</feature>
<dbReference type="EMBL" id="MAVT02000402">
    <property type="protein sequence ID" value="POS76146.1"/>
    <property type="molecule type" value="Genomic_DNA"/>
</dbReference>
<dbReference type="STRING" id="158607.A0A2P5I0Z2"/>
<dbReference type="Proteomes" id="UP000094444">
    <property type="component" value="Unassembled WGS sequence"/>
</dbReference>
<dbReference type="InParanoid" id="A0A2P5I0Z2"/>
<dbReference type="GO" id="GO:0030466">
    <property type="term" value="P:silent mating-type cassette heterochromatin formation"/>
    <property type="evidence" value="ECO:0007669"/>
    <property type="project" value="TreeGrafter"/>
</dbReference>
<evidence type="ECO:0000313" key="4">
    <source>
        <dbReference type="EMBL" id="POS76146.1"/>
    </source>
</evidence>
<feature type="compositionally biased region" description="Low complexity" evidence="1">
    <location>
        <begin position="206"/>
        <end position="217"/>
    </location>
</feature>